<name>A0A411DLN0_CHRID</name>
<accession>A0A411DLN0</accession>
<protein>
    <submittedName>
        <fullName evidence="1">Uncharacterized protein</fullName>
    </submittedName>
</protein>
<organism evidence="1">
    <name type="scientific">Chryseobacterium indologenes</name>
    <name type="common">Flavobacterium indologenes</name>
    <dbReference type="NCBI Taxonomy" id="253"/>
    <lineage>
        <taxon>Bacteria</taxon>
        <taxon>Pseudomonadati</taxon>
        <taxon>Bacteroidota</taxon>
        <taxon>Flavobacteriia</taxon>
        <taxon>Flavobacteriales</taxon>
        <taxon>Weeksellaceae</taxon>
        <taxon>Chryseobacterium group</taxon>
        <taxon>Chryseobacterium</taxon>
    </lineage>
</organism>
<reference evidence="1" key="1">
    <citation type="submission" date="2019-01" db="EMBL/GenBank/DDBJ databases">
        <title>Whole Genome Sequencing for Putative Detection of Antimicrobial Resistance and Potential Virulence Factors in Chryseobacterium indologenes isolated from Nile Tilapia in Tanzania.</title>
        <authorList>
            <person name="Mwega E."/>
            <person name="Mutoloki S."/>
            <person name="Mugimba K."/>
            <person name="Colquhoun D."/>
            <person name="Mdegela R."/>
            <person name="Evensen O."/>
            <person name="Wasteson Y."/>
        </authorList>
    </citation>
    <scope>NUCLEOTIDE SEQUENCE [LARGE SCALE GENOMIC DNA]</scope>
    <source>
        <strain evidence="1">StR 01</strain>
    </source>
</reference>
<dbReference type="EMBL" id="CP035532">
    <property type="protein sequence ID" value="QBA21247.1"/>
    <property type="molecule type" value="Genomic_DNA"/>
</dbReference>
<gene>
    <name evidence="1" type="ORF">EU348_08605</name>
</gene>
<proteinExistence type="predicted"/>
<sequence>MQELQKSVGSDITLSRDSKTGNITYTQNSTGALAGNAADVAKIINDHSVVVDVAAENTLTTSSGITHNGGAFLGNSLGTTTGIVTAKQAINPEILGNMGDFASKPGEGVLHEVSEAYEGSLISKTESNFVGVATQADAANPASVYSRAHNAAVKQPGGSIEIQYKTNDGIIIKNSAGFSFGPKGTDVKSVQFMSSGRIIFTKYPDGTFTPY</sequence>
<dbReference type="AlphaFoldDB" id="A0A411DLN0"/>
<evidence type="ECO:0000313" key="1">
    <source>
        <dbReference type="EMBL" id="QBA21247.1"/>
    </source>
</evidence>